<dbReference type="Proteomes" id="UP001562354">
    <property type="component" value="Unassembled WGS sequence"/>
</dbReference>
<keyword evidence="8" id="KW-0186">Copper</keyword>
<feature type="domain" description="CBM1" evidence="17">
    <location>
        <begin position="320"/>
        <end position="356"/>
    </location>
</feature>
<reference evidence="18 19" key="1">
    <citation type="submission" date="2024-07" db="EMBL/GenBank/DDBJ databases">
        <title>Draft sequence of the Neodothiora populina.</title>
        <authorList>
            <person name="Drown D.D."/>
            <person name="Schuette U.S."/>
            <person name="Buechlein A.B."/>
            <person name="Rusch D.R."/>
            <person name="Winton L.W."/>
            <person name="Adams G.A."/>
        </authorList>
    </citation>
    <scope>NUCLEOTIDE SEQUENCE [LARGE SCALE GENOMIC DNA]</scope>
    <source>
        <strain evidence="18 19">CPC 39397</strain>
    </source>
</reference>
<keyword evidence="3" id="KW-0964">Secreted</keyword>
<dbReference type="RefSeq" id="XP_069202569.1">
    <property type="nucleotide sequence ID" value="XM_069344015.1"/>
</dbReference>
<evidence type="ECO:0000256" key="1">
    <source>
        <dbReference type="ARBA" id="ARBA00001973"/>
    </source>
</evidence>
<name>A0ABR3PJJ0_9PEZI</name>
<comment type="cofactor">
    <cofactor evidence="1">
        <name>Cu(2+)</name>
        <dbReference type="ChEBI" id="CHEBI:29036"/>
    </cofactor>
</comment>
<keyword evidence="12" id="KW-0624">Polysaccharide degradation</keyword>
<dbReference type="InterPro" id="IPR049892">
    <property type="entry name" value="AA9"/>
</dbReference>
<dbReference type="CDD" id="cd21175">
    <property type="entry name" value="LPMO_AA9"/>
    <property type="match status" value="1"/>
</dbReference>
<dbReference type="Gene3D" id="2.70.50.70">
    <property type="match status" value="1"/>
</dbReference>
<evidence type="ECO:0000256" key="5">
    <source>
        <dbReference type="ARBA" id="ARBA00022729"/>
    </source>
</evidence>
<dbReference type="InterPro" id="IPR005103">
    <property type="entry name" value="AA9_LPMO"/>
</dbReference>
<accession>A0ABR3PJJ0</accession>
<comment type="similarity">
    <text evidence="13">Belongs to the polysaccharide monooxygenase AA9 family.</text>
</comment>
<dbReference type="SUPFAM" id="SSF57180">
    <property type="entry name" value="Cellulose-binding domain"/>
    <property type="match status" value="1"/>
</dbReference>
<evidence type="ECO:0000256" key="15">
    <source>
        <dbReference type="ARBA" id="ARBA00047174"/>
    </source>
</evidence>
<dbReference type="EC" id="1.14.99.56" evidence="15"/>
<comment type="caution">
    <text evidence="18">The sequence shown here is derived from an EMBL/GenBank/DDBJ whole genome shotgun (WGS) entry which is preliminary data.</text>
</comment>
<dbReference type="Pfam" id="PF03443">
    <property type="entry name" value="AA9"/>
    <property type="match status" value="1"/>
</dbReference>
<dbReference type="EMBL" id="JBFMKM010000005">
    <property type="protein sequence ID" value="KAL1306296.1"/>
    <property type="molecule type" value="Genomic_DNA"/>
</dbReference>
<dbReference type="PROSITE" id="PS00562">
    <property type="entry name" value="CBM1_1"/>
    <property type="match status" value="1"/>
</dbReference>
<dbReference type="Pfam" id="PF00734">
    <property type="entry name" value="CBM_1"/>
    <property type="match status" value="1"/>
</dbReference>
<evidence type="ECO:0000313" key="19">
    <source>
        <dbReference type="Proteomes" id="UP001562354"/>
    </source>
</evidence>
<dbReference type="SMART" id="SM00236">
    <property type="entry name" value="fCBD"/>
    <property type="match status" value="1"/>
</dbReference>
<evidence type="ECO:0000256" key="8">
    <source>
        <dbReference type="ARBA" id="ARBA00023008"/>
    </source>
</evidence>
<evidence type="ECO:0000256" key="13">
    <source>
        <dbReference type="ARBA" id="ARBA00044502"/>
    </source>
</evidence>
<dbReference type="GeneID" id="95978081"/>
<keyword evidence="9" id="KW-0503">Monooxygenase</keyword>
<feature type="signal peptide" evidence="16">
    <location>
        <begin position="1"/>
        <end position="21"/>
    </location>
</feature>
<evidence type="ECO:0000256" key="7">
    <source>
        <dbReference type="ARBA" id="ARBA00023002"/>
    </source>
</evidence>
<dbReference type="InterPro" id="IPR000254">
    <property type="entry name" value="CBD"/>
</dbReference>
<comment type="subcellular location">
    <subcellularLocation>
        <location evidence="2">Secreted</location>
    </subcellularLocation>
</comment>
<proteinExistence type="inferred from homology"/>
<feature type="chain" id="PRO_5045438929" description="lytic cellulose monooxygenase (C4-dehydrogenating)" evidence="16">
    <location>
        <begin position="22"/>
        <end position="360"/>
    </location>
</feature>
<evidence type="ECO:0000256" key="14">
    <source>
        <dbReference type="ARBA" id="ARBA00045077"/>
    </source>
</evidence>
<evidence type="ECO:0000256" key="6">
    <source>
        <dbReference type="ARBA" id="ARBA00023001"/>
    </source>
</evidence>
<sequence>MRASSTAFMLAAASMIPSSMAHFCFNKLIVNGNYTGEYEYVRKNNNSNSPVTDLASTDLRCNAGGLLTGNVTSTYKVAAGSEVGFGLDTGIGHPGPVQVYLSKVNAGDTAATYDGSGDWFKIYELGLQTINSSGLQWATNEIQNFTFPLSKEIPTGQYLMRVEAIALHGAQTFEGAQFYISCAQLDITSDSTSAPPASDEVKIPGVYTGHEPGIEINIYYPIPTNYTMPGPAVWPGNGTASNSTVPAAAASSAVAPVGTAPSAPLDTAVSSAAPLYPTATSTAGTPGFLAVSAAGPTGFLTATRPYYPSGTGGSSSGSSGTVQRFGKCGGMGHSGPTTCEDGFSCKVQNPYYSQCVPASS</sequence>
<evidence type="ECO:0000259" key="17">
    <source>
        <dbReference type="PROSITE" id="PS51164"/>
    </source>
</evidence>
<protein>
    <recommendedName>
        <fullName evidence="15">lytic cellulose monooxygenase (C4-dehydrogenating)</fullName>
        <ecNumber evidence="15">1.14.99.56</ecNumber>
    </recommendedName>
</protein>
<dbReference type="PANTHER" id="PTHR33353">
    <property type="entry name" value="PUTATIVE (AFU_ORTHOLOGUE AFUA_1G12560)-RELATED"/>
    <property type="match status" value="1"/>
</dbReference>
<evidence type="ECO:0000256" key="12">
    <source>
        <dbReference type="ARBA" id="ARBA00023326"/>
    </source>
</evidence>
<dbReference type="PROSITE" id="PS51164">
    <property type="entry name" value="CBM1_2"/>
    <property type="match status" value="1"/>
</dbReference>
<keyword evidence="19" id="KW-1185">Reference proteome</keyword>
<keyword evidence="6" id="KW-0136">Cellulose degradation</keyword>
<dbReference type="PANTHER" id="PTHR33353:SF10">
    <property type="entry name" value="ENDO-BETA-1,4-GLUCANASE D"/>
    <property type="match status" value="1"/>
</dbReference>
<evidence type="ECO:0000256" key="4">
    <source>
        <dbReference type="ARBA" id="ARBA00022723"/>
    </source>
</evidence>
<organism evidence="18 19">
    <name type="scientific">Neodothiora populina</name>
    <dbReference type="NCBI Taxonomy" id="2781224"/>
    <lineage>
        <taxon>Eukaryota</taxon>
        <taxon>Fungi</taxon>
        <taxon>Dikarya</taxon>
        <taxon>Ascomycota</taxon>
        <taxon>Pezizomycotina</taxon>
        <taxon>Dothideomycetes</taxon>
        <taxon>Dothideomycetidae</taxon>
        <taxon>Dothideales</taxon>
        <taxon>Dothioraceae</taxon>
        <taxon>Neodothiora</taxon>
    </lineage>
</organism>
<evidence type="ECO:0000256" key="3">
    <source>
        <dbReference type="ARBA" id="ARBA00022525"/>
    </source>
</evidence>
<dbReference type="InterPro" id="IPR035971">
    <property type="entry name" value="CBD_sf"/>
</dbReference>
<comment type="catalytic activity">
    <reaction evidence="14">
        <text>[(1-&gt;4)-beta-D-glucosyl]n+m + reduced acceptor + O2 = 4-dehydro-beta-D-glucosyl-[(1-&gt;4)-beta-D-glucosyl]n-1 + [(1-&gt;4)-beta-D-glucosyl]m + acceptor + H2O.</text>
        <dbReference type="EC" id="1.14.99.56"/>
    </reaction>
</comment>
<gene>
    <name evidence="18" type="ORF">AAFC00_004381</name>
</gene>
<keyword evidence="4" id="KW-0479">Metal-binding</keyword>
<evidence type="ECO:0000256" key="11">
    <source>
        <dbReference type="ARBA" id="ARBA00023277"/>
    </source>
</evidence>
<evidence type="ECO:0000256" key="9">
    <source>
        <dbReference type="ARBA" id="ARBA00023033"/>
    </source>
</evidence>
<evidence type="ECO:0000313" key="18">
    <source>
        <dbReference type="EMBL" id="KAL1306296.1"/>
    </source>
</evidence>
<keyword evidence="5 16" id="KW-0732">Signal</keyword>
<keyword evidence="10" id="KW-1015">Disulfide bond</keyword>
<evidence type="ECO:0000256" key="2">
    <source>
        <dbReference type="ARBA" id="ARBA00004613"/>
    </source>
</evidence>
<evidence type="ECO:0000256" key="16">
    <source>
        <dbReference type="SAM" id="SignalP"/>
    </source>
</evidence>
<keyword evidence="7" id="KW-0560">Oxidoreductase</keyword>
<keyword evidence="11" id="KW-0119">Carbohydrate metabolism</keyword>
<evidence type="ECO:0000256" key="10">
    <source>
        <dbReference type="ARBA" id="ARBA00023157"/>
    </source>
</evidence>